<evidence type="ECO:0000256" key="1">
    <source>
        <dbReference type="SAM" id="Phobius"/>
    </source>
</evidence>
<dbReference type="EMBL" id="SFCI01000126">
    <property type="protein sequence ID" value="TFY82266.1"/>
    <property type="molecule type" value="Genomic_DNA"/>
</dbReference>
<gene>
    <name evidence="2" type="ORF">EWM64_g1747</name>
</gene>
<sequence>MEPVEQPSPELQIAQTIDRGGLIPITPDQNPRYRREASVRCFSWTVPAGTPGAPSLRGRSDAPEDWDRFVHPEGQVYFRRRSNPIVLTESSICKPDVLEKLNDWIAMLVDWAAELGQDLSESVHIWAHLSEDQESCFYCFVDHARHSVFWLEECSSDQLGIERTASIHHLAHSFEEQYWLHVEHFPMGIAYVAEEILDNVINVFIHGCGDLLTSPNSAFPYNLKDAQDILNLLHGCRSRLSDQHVIWAIARVTAIISGWRRTVHYGEEHARLSYDQDIVKCSVPQRNICLRTLGFAVCNLQEQYYSKLEDIFHNDSVSQRCWPLFRSDLMDDWSHWMKLSFGLLIANVLMLPVSWSPAVTLSSILFSTASVSMALVLSQHLSPIAYKHAWHYLYSRRRRYGFMPLALAFSLPKAFFAYGLATFIAQAVCMVFRFFNPAQIPIVALVAGAVIAFLATAVSVALQPSKFDMAADEAALAEDDEEAACEDGDDGLTVYEPEPAPTLAQRIEQWLRGAIKERHFSFKSHKGIDMVGDIEKGDAYLLPVAEIDQKLAAYTLPY</sequence>
<feature type="transmembrane region" description="Helical" evidence="1">
    <location>
        <begin position="440"/>
        <end position="462"/>
    </location>
</feature>
<reference evidence="2 3" key="1">
    <citation type="submission" date="2019-02" db="EMBL/GenBank/DDBJ databases">
        <title>Genome sequencing of the rare red list fungi Hericium alpestre (H. flagellum).</title>
        <authorList>
            <person name="Buettner E."/>
            <person name="Kellner H."/>
        </authorList>
    </citation>
    <scope>NUCLEOTIDE SEQUENCE [LARGE SCALE GENOMIC DNA]</scope>
    <source>
        <strain evidence="2 3">DSM 108284</strain>
    </source>
</reference>
<comment type="caution">
    <text evidence="2">The sequence shown here is derived from an EMBL/GenBank/DDBJ whole genome shotgun (WGS) entry which is preliminary data.</text>
</comment>
<evidence type="ECO:0000313" key="3">
    <source>
        <dbReference type="Proteomes" id="UP000298061"/>
    </source>
</evidence>
<name>A0A4Z0A5D8_9AGAM</name>
<proteinExistence type="predicted"/>
<feature type="transmembrane region" description="Helical" evidence="1">
    <location>
        <begin position="336"/>
        <end position="355"/>
    </location>
</feature>
<dbReference type="STRING" id="135208.A0A4Z0A5D8"/>
<evidence type="ECO:0000313" key="2">
    <source>
        <dbReference type="EMBL" id="TFY82266.1"/>
    </source>
</evidence>
<feature type="transmembrane region" description="Helical" evidence="1">
    <location>
        <begin position="402"/>
        <end position="428"/>
    </location>
</feature>
<keyword evidence="3" id="KW-1185">Reference proteome</keyword>
<accession>A0A4Z0A5D8</accession>
<organism evidence="2 3">
    <name type="scientific">Hericium alpestre</name>
    <dbReference type="NCBI Taxonomy" id="135208"/>
    <lineage>
        <taxon>Eukaryota</taxon>
        <taxon>Fungi</taxon>
        <taxon>Dikarya</taxon>
        <taxon>Basidiomycota</taxon>
        <taxon>Agaricomycotina</taxon>
        <taxon>Agaricomycetes</taxon>
        <taxon>Russulales</taxon>
        <taxon>Hericiaceae</taxon>
        <taxon>Hericium</taxon>
    </lineage>
</organism>
<keyword evidence="1" id="KW-0472">Membrane</keyword>
<protein>
    <submittedName>
        <fullName evidence="2">Uncharacterized protein</fullName>
    </submittedName>
</protein>
<dbReference type="Proteomes" id="UP000298061">
    <property type="component" value="Unassembled WGS sequence"/>
</dbReference>
<dbReference type="OrthoDB" id="2674421at2759"/>
<keyword evidence="1" id="KW-1133">Transmembrane helix</keyword>
<keyword evidence="1" id="KW-0812">Transmembrane</keyword>
<dbReference type="AlphaFoldDB" id="A0A4Z0A5D8"/>